<gene>
    <name evidence="2" type="ORF">M670_00927</name>
</gene>
<feature type="compositionally biased region" description="Basic and acidic residues" evidence="1">
    <location>
        <begin position="41"/>
        <end position="64"/>
    </location>
</feature>
<feature type="region of interest" description="Disordered" evidence="1">
    <location>
        <begin position="36"/>
        <end position="103"/>
    </location>
</feature>
<evidence type="ECO:0000313" key="3">
    <source>
        <dbReference type="Proteomes" id="UP000027936"/>
    </source>
</evidence>
<sequence>MSLKLVELQVALPRTQDLGKIQEQLQQKGQLAQDQLASAQQKEDLEKQKQVNKYDETTKNKLQKDGQNSNGAYVTNKRKKQNKQMHPAEAHHPYKGNLIDIEG</sequence>
<dbReference type="RefSeq" id="WP_035193642.1">
    <property type="nucleotide sequence ID" value="NZ_JJRY01000002.1"/>
</dbReference>
<dbReference type="AlphaFoldDB" id="A0A072NSN8"/>
<evidence type="ECO:0008006" key="4">
    <source>
        <dbReference type="Google" id="ProtNLM"/>
    </source>
</evidence>
<proteinExistence type="predicted"/>
<dbReference type="OrthoDB" id="2476294at2"/>
<organism evidence="2 3">
    <name type="scientific">Schinkia azotoformans MEV2011</name>
    <dbReference type="NCBI Taxonomy" id="1348973"/>
    <lineage>
        <taxon>Bacteria</taxon>
        <taxon>Bacillati</taxon>
        <taxon>Bacillota</taxon>
        <taxon>Bacilli</taxon>
        <taxon>Bacillales</taxon>
        <taxon>Bacillaceae</taxon>
        <taxon>Calidifontibacillus/Schinkia group</taxon>
        <taxon>Schinkia</taxon>
    </lineage>
</organism>
<dbReference type="Proteomes" id="UP000027936">
    <property type="component" value="Unassembled WGS sequence"/>
</dbReference>
<evidence type="ECO:0000256" key="1">
    <source>
        <dbReference type="SAM" id="MobiDB-lite"/>
    </source>
</evidence>
<evidence type="ECO:0000313" key="2">
    <source>
        <dbReference type="EMBL" id="KEF39903.1"/>
    </source>
</evidence>
<dbReference type="EMBL" id="JJRY01000002">
    <property type="protein sequence ID" value="KEF39903.1"/>
    <property type="molecule type" value="Genomic_DNA"/>
</dbReference>
<name>A0A072NSN8_SCHAZ</name>
<protein>
    <recommendedName>
        <fullName evidence="4">RNA polymerase subunit sigma</fullName>
    </recommendedName>
</protein>
<dbReference type="PATRIC" id="fig|1348973.3.peg.901"/>
<reference evidence="2 3" key="1">
    <citation type="submission" date="2014-04" db="EMBL/GenBank/DDBJ databases">
        <title>Draft genome sequence of Bacillus azotoformans MEV2011, a (co-) denitrifying strain unable to grow in the presence of oxygen.</title>
        <authorList>
            <person name="Nielsen M."/>
            <person name="Schreiber L."/>
            <person name="Finster K."/>
            <person name="Schramm A."/>
        </authorList>
    </citation>
    <scope>NUCLEOTIDE SEQUENCE [LARGE SCALE GENOMIC DNA]</scope>
    <source>
        <strain evidence="2 3">MEV2011</strain>
    </source>
</reference>
<comment type="caution">
    <text evidence="2">The sequence shown here is derived from an EMBL/GenBank/DDBJ whole genome shotgun (WGS) entry which is preliminary data.</text>
</comment>
<accession>A0A072NSN8</accession>